<proteinExistence type="predicted"/>
<organism evidence="1 2">
    <name type="scientific">Schistosoma margrebowiei</name>
    <dbReference type="NCBI Taxonomy" id="48269"/>
    <lineage>
        <taxon>Eukaryota</taxon>
        <taxon>Metazoa</taxon>
        <taxon>Spiralia</taxon>
        <taxon>Lophotrochozoa</taxon>
        <taxon>Platyhelminthes</taxon>
        <taxon>Trematoda</taxon>
        <taxon>Digenea</taxon>
        <taxon>Strigeidida</taxon>
        <taxon>Schistosomatoidea</taxon>
        <taxon>Schistosomatidae</taxon>
        <taxon>Schistosoma</taxon>
    </lineage>
</organism>
<dbReference type="Pfam" id="PF20049">
    <property type="entry name" value="DUF6451"/>
    <property type="match status" value="1"/>
</dbReference>
<evidence type="ECO:0000313" key="2">
    <source>
        <dbReference type="Proteomes" id="UP000277204"/>
    </source>
</evidence>
<protein>
    <submittedName>
        <fullName evidence="1">Uncharacterized protein</fullName>
    </submittedName>
</protein>
<reference evidence="1 2" key="1">
    <citation type="submission" date="2018-11" db="EMBL/GenBank/DDBJ databases">
        <authorList>
            <consortium name="Pathogen Informatics"/>
        </authorList>
    </citation>
    <scope>NUCLEOTIDE SEQUENCE [LARGE SCALE GENOMIC DNA]</scope>
    <source>
        <strain evidence="1 2">Zambia</strain>
    </source>
</reference>
<name>A0A183M5R3_9TREM</name>
<accession>A0A183M5R3</accession>
<evidence type="ECO:0000313" key="1">
    <source>
        <dbReference type="EMBL" id="VDO95105.1"/>
    </source>
</evidence>
<dbReference type="EMBL" id="UZAI01006372">
    <property type="protein sequence ID" value="VDO95105.1"/>
    <property type="molecule type" value="Genomic_DNA"/>
</dbReference>
<dbReference type="PANTHER" id="PTHR47027">
    <property type="entry name" value="REVERSE TRANSCRIPTASE DOMAIN-CONTAINING PROTEIN"/>
    <property type="match status" value="1"/>
</dbReference>
<keyword evidence="2" id="KW-1185">Reference proteome</keyword>
<sequence length="151" mass="17257">MQFDDLYFAYDLALLSQTQQPVHVKKTIVAAALGAVDLKIHKGKSNILRNKTAHTNRITLDREDWKDVKTLTYLGNISDDHSGSDANVKARIGIERAAYLQLKNICNSKQLSTNTKVRIFNTNVWTVPLYRAETWRTTKAIIQKIQVFILR</sequence>
<dbReference type="PANTHER" id="PTHR47027:SF25">
    <property type="entry name" value="REVERSE TRANSCRIPTASE DOMAIN-CONTAINING PROTEIN"/>
    <property type="match status" value="1"/>
</dbReference>
<dbReference type="InterPro" id="IPR045609">
    <property type="entry name" value="DUF6451"/>
</dbReference>
<dbReference type="Proteomes" id="UP000277204">
    <property type="component" value="Unassembled WGS sequence"/>
</dbReference>
<dbReference type="AlphaFoldDB" id="A0A183M5R3"/>
<gene>
    <name evidence="1" type="ORF">SMRZ_LOCUS11388</name>
</gene>